<dbReference type="Proteomes" id="UP000031668">
    <property type="component" value="Unassembled WGS sequence"/>
</dbReference>
<name>A0A0C2JPM5_THEKT</name>
<dbReference type="PROSITE" id="PS51257">
    <property type="entry name" value="PROKAR_LIPOPROTEIN"/>
    <property type="match status" value="1"/>
</dbReference>
<evidence type="ECO:0000313" key="1">
    <source>
        <dbReference type="EMBL" id="KII71318.1"/>
    </source>
</evidence>
<sequence>MKKPPNSVCQRQTAVYEVAADVVTIVNSVVIQACKPNMYVSLRRPSGHASKRRRTNPRLVYGNEVRNKQETSYQNHRVAAALLQDSPSRSIVKACLYPVSDAASRKTVPGSVLCLPYNEQCQSAPLNCGSNRTVPEPTISMISNHSLSRRD</sequence>
<keyword evidence="2" id="KW-1185">Reference proteome</keyword>
<protein>
    <submittedName>
        <fullName evidence="1">Uncharacterized protein</fullName>
    </submittedName>
</protein>
<gene>
    <name evidence="1" type="ORF">RF11_11535</name>
</gene>
<dbReference type="EMBL" id="JWZT01001800">
    <property type="protein sequence ID" value="KII71318.1"/>
    <property type="molecule type" value="Genomic_DNA"/>
</dbReference>
<evidence type="ECO:0000313" key="2">
    <source>
        <dbReference type="Proteomes" id="UP000031668"/>
    </source>
</evidence>
<proteinExistence type="predicted"/>
<comment type="caution">
    <text evidence="1">The sequence shown here is derived from an EMBL/GenBank/DDBJ whole genome shotgun (WGS) entry which is preliminary data.</text>
</comment>
<reference evidence="1 2" key="1">
    <citation type="journal article" date="2014" name="Genome Biol. Evol.">
        <title>The genome of the myxosporean Thelohanellus kitauei shows adaptations to nutrient acquisition within its fish host.</title>
        <authorList>
            <person name="Yang Y."/>
            <person name="Xiong J."/>
            <person name="Zhou Z."/>
            <person name="Huo F."/>
            <person name="Miao W."/>
            <person name="Ran C."/>
            <person name="Liu Y."/>
            <person name="Zhang J."/>
            <person name="Feng J."/>
            <person name="Wang M."/>
            <person name="Wang M."/>
            <person name="Wang L."/>
            <person name="Yao B."/>
        </authorList>
    </citation>
    <scope>NUCLEOTIDE SEQUENCE [LARGE SCALE GENOMIC DNA]</scope>
    <source>
        <strain evidence="1">Wuqing</strain>
    </source>
</reference>
<dbReference type="AlphaFoldDB" id="A0A0C2JPM5"/>
<organism evidence="1 2">
    <name type="scientific">Thelohanellus kitauei</name>
    <name type="common">Myxosporean</name>
    <dbReference type="NCBI Taxonomy" id="669202"/>
    <lineage>
        <taxon>Eukaryota</taxon>
        <taxon>Metazoa</taxon>
        <taxon>Cnidaria</taxon>
        <taxon>Myxozoa</taxon>
        <taxon>Myxosporea</taxon>
        <taxon>Bivalvulida</taxon>
        <taxon>Platysporina</taxon>
        <taxon>Myxobolidae</taxon>
        <taxon>Thelohanellus</taxon>
    </lineage>
</organism>
<accession>A0A0C2JPM5</accession>